<reference evidence="3" key="4">
    <citation type="submission" date="2019-03" db="UniProtKB">
        <authorList>
            <consortium name="EnsemblPlants"/>
        </authorList>
    </citation>
    <scope>IDENTIFICATION</scope>
</reference>
<keyword evidence="1" id="KW-0472">Membrane</keyword>
<dbReference type="GO" id="GO:0004559">
    <property type="term" value="F:alpha-mannosidase activity"/>
    <property type="evidence" value="ECO:0007669"/>
    <property type="project" value="InterPro"/>
</dbReference>
<dbReference type="PANTHER" id="PTHR11607:SF3">
    <property type="entry name" value="LYSOSOMAL ALPHA-MANNOSIDASE"/>
    <property type="match status" value="1"/>
</dbReference>
<dbReference type="EnsemblPlants" id="AET2Gv21275700.1">
    <property type="protein sequence ID" value="AET2Gv21275700.1"/>
    <property type="gene ID" value="AET2Gv21275700"/>
</dbReference>
<dbReference type="Pfam" id="PF01074">
    <property type="entry name" value="Glyco_hydro_38N"/>
    <property type="match status" value="1"/>
</dbReference>
<keyword evidence="1" id="KW-1133">Transmembrane helix</keyword>
<reference evidence="3" key="3">
    <citation type="journal article" date="2017" name="Nature">
        <title>Genome sequence of the progenitor of the wheat D genome Aegilops tauschii.</title>
        <authorList>
            <person name="Luo M.C."/>
            <person name="Gu Y.Q."/>
            <person name="Puiu D."/>
            <person name="Wang H."/>
            <person name="Twardziok S.O."/>
            <person name="Deal K.R."/>
            <person name="Huo N."/>
            <person name="Zhu T."/>
            <person name="Wang L."/>
            <person name="Wang Y."/>
            <person name="McGuire P.E."/>
            <person name="Liu S."/>
            <person name="Long H."/>
            <person name="Ramasamy R.K."/>
            <person name="Rodriguez J.C."/>
            <person name="Van S.L."/>
            <person name="Yuan L."/>
            <person name="Wang Z."/>
            <person name="Xia Z."/>
            <person name="Xiao L."/>
            <person name="Anderson O.D."/>
            <person name="Ouyang S."/>
            <person name="Liang Y."/>
            <person name="Zimin A.V."/>
            <person name="Pertea G."/>
            <person name="Qi P."/>
            <person name="Bennetzen J.L."/>
            <person name="Dai X."/>
            <person name="Dawson M.W."/>
            <person name="Muller H.G."/>
            <person name="Kugler K."/>
            <person name="Rivarola-Duarte L."/>
            <person name="Spannagl M."/>
            <person name="Mayer K.F.X."/>
            <person name="Lu F.H."/>
            <person name="Bevan M.W."/>
            <person name="Leroy P."/>
            <person name="Li P."/>
            <person name="You F.M."/>
            <person name="Sun Q."/>
            <person name="Liu Z."/>
            <person name="Lyons E."/>
            <person name="Wicker T."/>
            <person name="Salzberg S.L."/>
            <person name="Devos K.M."/>
            <person name="Dvorak J."/>
        </authorList>
    </citation>
    <scope>NUCLEOTIDE SEQUENCE [LARGE SCALE GENOMIC DNA]</scope>
    <source>
        <strain evidence="3">cv. AL8/78</strain>
    </source>
</reference>
<sequence>AEETGACACTTRRLCYIDMIDQTTLGHGFINEEFSQIPRIGWQIDPLGHSAFQAYPLSYLSSLVVAAMNLLVTVIPKF</sequence>
<dbReference type="PANTHER" id="PTHR11607">
    <property type="entry name" value="ALPHA-MANNOSIDASE"/>
    <property type="match status" value="1"/>
</dbReference>
<accession>A0A453DJU0</accession>
<dbReference type="InterPro" id="IPR000602">
    <property type="entry name" value="Glyco_hydro_38_N"/>
</dbReference>
<dbReference type="STRING" id="200361.A0A453DJU0"/>
<dbReference type="InterPro" id="IPR050843">
    <property type="entry name" value="Glycosyl_Hydrlase_38"/>
</dbReference>
<dbReference type="Proteomes" id="UP000015105">
    <property type="component" value="Chromosome 2D"/>
</dbReference>
<feature type="transmembrane region" description="Helical" evidence="1">
    <location>
        <begin position="57"/>
        <end position="75"/>
    </location>
</feature>
<feature type="domain" description="Glycoside hydrolase family 38 N-terminal" evidence="2">
    <location>
        <begin position="15"/>
        <end position="55"/>
    </location>
</feature>
<evidence type="ECO:0000259" key="2">
    <source>
        <dbReference type="Pfam" id="PF01074"/>
    </source>
</evidence>
<evidence type="ECO:0000256" key="1">
    <source>
        <dbReference type="SAM" id="Phobius"/>
    </source>
</evidence>
<dbReference type="AlphaFoldDB" id="A0A453DJU0"/>
<protein>
    <recommendedName>
        <fullName evidence="2">Glycoside hydrolase family 38 N-terminal domain-containing protein</fullName>
    </recommendedName>
</protein>
<keyword evidence="1" id="KW-0812">Transmembrane</keyword>
<dbReference type="GO" id="GO:0006013">
    <property type="term" value="P:mannose metabolic process"/>
    <property type="evidence" value="ECO:0007669"/>
    <property type="project" value="InterPro"/>
</dbReference>
<keyword evidence="4" id="KW-1185">Reference proteome</keyword>
<dbReference type="Gene3D" id="3.20.110.10">
    <property type="entry name" value="Glycoside hydrolase 38, N terminal domain"/>
    <property type="match status" value="1"/>
</dbReference>
<reference evidence="4" key="2">
    <citation type="journal article" date="2017" name="Nat. Plants">
        <title>The Aegilops tauschii genome reveals multiple impacts of transposons.</title>
        <authorList>
            <person name="Zhao G."/>
            <person name="Zou C."/>
            <person name="Li K."/>
            <person name="Wang K."/>
            <person name="Li T."/>
            <person name="Gao L."/>
            <person name="Zhang X."/>
            <person name="Wang H."/>
            <person name="Yang Z."/>
            <person name="Liu X."/>
            <person name="Jiang W."/>
            <person name="Mao L."/>
            <person name="Kong X."/>
            <person name="Jiao Y."/>
            <person name="Jia J."/>
        </authorList>
    </citation>
    <scope>NUCLEOTIDE SEQUENCE [LARGE SCALE GENOMIC DNA]</scope>
    <source>
        <strain evidence="4">cv. AL8/78</strain>
    </source>
</reference>
<evidence type="ECO:0000313" key="4">
    <source>
        <dbReference type="Proteomes" id="UP000015105"/>
    </source>
</evidence>
<name>A0A453DJU0_AEGTS</name>
<proteinExistence type="predicted"/>
<reference evidence="4" key="1">
    <citation type="journal article" date="2014" name="Science">
        <title>Ancient hybridizations among the ancestral genomes of bread wheat.</title>
        <authorList>
            <consortium name="International Wheat Genome Sequencing Consortium,"/>
            <person name="Marcussen T."/>
            <person name="Sandve S.R."/>
            <person name="Heier L."/>
            <person name="Spannagl M."/>
            <person name="Pfeifer M."/>
            <person name="Jakobsen K.S."/>
            <person name="Wulff B.B."/>
            <person name="Steuernagel B."/>
            <person name="Mayer K.F."/>
            <person name="Olsen O.A."/>
        </authorList>
    </citation>
    <scope>NUCLEOTIDE SEQUENCE [LARGE SCALE GENOMIC DNA]</scope>
    <source>
        <strain evidence="4">cv. AL8/78</strain>
    </source>
</reference>
<organism evidence="3 4">
    <name type="scientific">Aegilops tauschii subsp. strangulata</name>
    <name type="common">Goatgrass</name>
    <dbReference type="NCBI Taxonomy" id="200361"/>
    <lineage>
        <taxon>Eukaryota</taxon>
        <taxon>Viridiplantae</taxon>
        <taxon>Streptophyta</taxon>
        <taxon>Embryophyta</taxon>
        <taxon>Tracheophyta</taxon>
        <taxon>Spermatophyta</taxon>
        <taxon>Magnoliopsida</taxon>
        <taxon>Liliopsida</taxon>
        <taxon>Poales</taxon>
        <taxon>Poaceae</taxon>
        <taxon>BOP clade</taxon>
        <taxon>Pooideae</taxon>
        <taxon>Triticodae</taxon>
        <taxon>Triticeae</taxon>
        <taxon>Triticinae</taxon>
        <taxon>Aegilops</taxon>
    </lineage>
</organism>
<reference evidence="3" key="5">
    <citation type="journal article" date="2021" name="G3 (Bethesda)">
        <title>Aegilops tauschii genome assembly Aet v5.0 features greater sequence contiguity and improved annotation.</title>
        <authorList>
            <person name="Wang L."/>
            <person name="Zhu T."/>
            <person name="Rodriguez J.C."/>
            <person name="Deal K.R."/>
            <person name="Dubcovsky J."/>
            <person name="McGuire P.E."/>
            <person name="Lux T."/>
            <person name="Spannagl M."/>
            <person name="Mayer K.F.X."/>
            <person name="Baldrich P."/>
            <person name="Meyers B.C."/>
            <person name="Huo N."/>
            <person name="Gu Y.Q."/>
            <person name="Zhou H."/>
            <person name="Devos K.M."/>
            <person name="Bennetzen J.L."/>
            <person name="Unver T."/>
            <person name="Budak H."/>
            <person name="Gulick P.J."/>
            <person name="Galiba G."/>
            <person name="Kalapos B."/>
            <person name="Nelson D.R."/>
            <person name="Li P."/>
            <person name="You F.M."/>
            <person name="Luo M.C."/>
            <person name="Dvorak J."/>
        </authorList>
    </citation>
    <scope>NUCLEOTIDE SEQUENCE [LARGE SCALE GENOMIC DNA]</scope>
    <source>
        <strain evidence="3">cv. AL8/78</strain>
    </source>
</reference>
<dbReference type="InterPro" id="IPR027291">
    <property type="entry name" value="Glyco_hydro_38_N_sf"/>
</dbReference>
<evidence type="ECO:0000313" key="3">
    <source>
        <dbReference type="EnsemblPlants" id="AET2Gv21275700.1"/>
    </source>
</evidence>
<dbReference type="Gramene" id="AET2Gv21275700.1">
    <property type="protein sequence ID" value="AET2Gv21275700.1"/>
    <property type="gene ID" value="AET2Gv21275700"/>
</dbReference>
<dbReference type="InterPro" id="IPR011330">
    <property type="entry name" value="Glyco_hydro/deAcase_b/a-brl"/>
</dbReference>
<dbReference type="SUPFAM" id="SSF88713">
    <property type="entry name" value="Glycoside hydrolase/deacetylase"/>
    <property type="match status" value="1"/>
</dbReference>